<keyword evidence="3" id="KW-0472">Membrane</keyword>
<keyword evidence="3" id="KW-0812">Transmembrane</keyword>
<evidence type="ECO:0000313" key="8">
    <source>
        <dbReference type="Proteomes" id="UP000283003"/>
    </source>
</evidence>
<dbReference type="InterPro" id="IPR010383">
    <property type="entry name" value="Glyco_hydrolase_94_b-supersand"/>
</dbReference>
<feature type="transmembrane region" description="Helical" evidence="3">
    <location>
        <begin position="313"/>
        <end position="337"/>
    </location>
</feature>
<evidence type="ECO:0000259" key="4">
    <source>
        <dbReference type="Pfam" id="PF06165"/>
    </source>
</evidence>
<evidence type="ECO:0000256" key="3">
    <source>
        <dbReference type="SAM" id="Phobius"/>
    </source>
</evidence>
<accession>A0A437H1T7</accession>
<feature type="domain" description="Glycosyl hydrolase 94 supersandwich" evidence="4">
    <location>
        <begin position="1947"/>
        <end position="2216"/>
    </location>
</feature>
<dbReference type="SUPFAM" id="SSF48208">
    <property type="entry name" value="Six-hairpin glycosidases"/>
    <property type="match status" value="1"/>
</dbReference>
<feature type="transmembrane region" description="Helical" evidence="3">
    <location>
        <begin position="738"/>
        <end position="761"/>
    </location>
</feature>
<dbReference type="SUPFAM" id="SSF53448">
    <property type="entry name" value="Nucleotide-diphospho-sugar transferases"/>
    <property type="match status" value="1"/>
</dbReference>
<feature type="transmembrane region" description="Helical" evidence="3">
    <location>
        <begin position="782"/>
        <end position="805"/>
    </location>
</feature>
<dbReference type="Gene3D" id="2.60.420.10">
    <property type="entry name" value="Maltose phosphorylase, domain 3"/>
    <property type="match status" value="1"/>
</dbReference>
<dbReference type="PANTHER" id="PTHR37469">
    <property type="entry name" value="CELLOBIONIC ACID PHOSPHORYLASE-RELATED"/>
    <property type="match status" value="1"/>
</dbReference>
<keyword evidence="8" id="KW-1185">Reference proteome</keyword>
<dbReference type="InterPro" id="IPR029044">
    <property type="entry name" value="Nucleotide-diphossugar_trans"/>
</dbReference>
<feature type="transmembrane region" description="Helical" evidence="3">
    <location>
        <begin position="343"/>
        <end position="368"/>
    </location>
</feature>
<feature type="transmembrane region" description="Helical" evidence="3">
    <location>
        <begin position="715"/>
        <end position="732"/>
    </location>
</feature>
<dbReference type="SUPFAM" id="SSF74650">
    <property type="entry name" value="Galactose mutarotase-like"/>
    <property type="match status" value="2"/>
</dbReference>
<dbReference type="InterPro" id="IPR037824">
    <property type="entry name" value="GH94N_2_NdvB"/>
</dbReference>
<dbReference type="RefSeq" id="WP_127611777.1">
    <property type="nucleotide sequence ID" value="NZ_RXOL01000001.1"/>
</dbReference>
<dbReference type="SMART" id="SM01068">
    <property type="entry name" value="CBM_X"/>
    <property type="match status" value="1"/>
</dbReference>
<dbReference type="InterPro" id="IPR019282">
    <property type="entry name" value="Glycoamylase-like_cons_dom"/>
</dbReference>
<dbReference type="GO" id="GO:0016757">
    <property type="term" value="F:glycosyltransferase activity"/>
    <property type="evidence" value="ECO:0007669"/>
    <property type="project" value="UniProtKB-KW"/>
</dbReference>
<dbReference type="Gene3D" id="1.50.10.140">
    <property type="match status" value="2"/>
</dbReference>
<feature type="domain" description="Glycoamylase-like" evidence="5">
    <location>
        <begin position="1190"/>
        <end position="1399"/>
    </location>
</feature>
<dbReference type="PANTHER" id="PTHR37469:SF2">
    <property type="entry name" value="CELLOBIONIC ACID PHOSPHORYLASE"/>
    <property type="match status" value="1"/>
</dbReference>
<dbReference type="GO" id="GO:0030246">
    <property type="term" value="F:carbohydrate binding"/>
    <property type="evidence" value="ECO:0007669"/>
    <property type="project" value="InterPro"/>
</dbReference>
<evidence type="ECO:0000259" key="5">
    <source>
        <dbReference type="Pfam" id="PF10091"/>
    </source>
</evidence>
<gene>
    <name evidence="7" type="ORF">EKN06_05350</name>
</gene>
<sequence length="2738" mass="301347">MADAFTDPVAAHGWETGKTLSFGQRQERPRAIAAWRSIERVGPWLSDATAVAAKAEPAVSSAAEWLLDNSYQVQRAMLLVHEDMPQGFYARLRPMTSGHAVGEPRILMLSHDLLHATHFQLSRESVLAYLEGYQTHHPLDIAELWALPAMLRIACIERLVAGFAVVFPPVPAPFDISLSSQDFIGAHEPADCVARAIANLGVISNIIWQEIFDHSSHVDRSLDRDPAAAYGAMDFDTRDACRQSVERIAGMCTSGEVEVADAAVAMAARHPDLPLRHVGYWLVDDGLVELEQSLGIVPPRGQRVARWLMRRPGLTYAVALFACGIVGLIPAALYLALHDASVSQWALGLVFSVLPATVLAVTVVNWLVTLTVPPRRLAKLDYSEGLDPRWPTVVAMPVIVGSVAEVPALLARLDAHWLANPGARGYVLLSDPADAGAERVPGDEAVETALQRGVRALNRQRGGGFVLLHRIRRHNPAQACWMAWERKRGKIDEFNRFLLTGDRSAFPVTAGRVDSLAGAKFVVTADADTRLPPGSVARLAGALAHPLNRPEFDDAGRVVSGYTVLQPRVEIAPHGSDTLFARLFGGDTAIDIYSRAVSDVYQDLTGTGNYVGKGIYDVAAFSRSLDRRIPENQLLSHDLWEGLHGRAALASDIVVYESFPESYAEYARRWHRWVRGDWQLLPWLFGRVPGPDGTRIANRLTLFDRLRIWDNMRRSLVPASVVLLLLAGWFVLPGSPLFWTAVALLVPGAWLFTDLVTGVARGRRRGVLTGTFRQAGEHLQRWALQVVFLLSDTVTALHAITVTLLRLRRGNMLLQWTSAAHINLHLARGNMRVGQWGATWSSPVVALAFVPLLAFDPHALPVALPLIALWLAAPEIGWLTARSRRLRIQPLGTDDRAYLRRIARRSWLFFERFAGPEDHWLPPDNHQEAPIVATAHRTSPTNIGMLAISALSAWRLGHIGHTEFTVRMRAMLDTLDRLEHWNGHILNWFDTRSLAPLEPRYVSTVDSGNLAVSLIVLASGCREIAASPAFGQQRWDGLDDCLFLLLEGLHDSDLGGPLQQQVRDLRRRMSAHSGEAERWPDMIADALAQMERIRDDLVRTLDQAKSVDPHSLHSVRDWLERSEHHLHECQRELKGNASTLGAGAIRELERIARRAEDMAEAMDFRPLYNPHRKLFHIGYDVTAQRIDQHYYDLLASEARLASYFAIAKRDVPPEHWFHLGRPIVKHRRELSLVSWNGSMFEYLMPSLFLRSDLATLLGETETAAVAIQKHYADSRDVPWGVSESGFASYGNDGAWRYRAFGVPALGLRRGLEDDLVIAPYATALALSAAPHEALTNLRRLARCGAVGRFGFHEALDFTPERMGDAGQPMLVRSYMAHHHGMSIAAIANALTDNAIVDWFHADRRMESVDLLLNERIPWELPQELERLETPPVAPVATALLPRPQAWEPDPGPATMVKLLGNGRLSLRLGTDGCGDLAWKGNVLTSPTGADRDRGQFLYLRDRAGGMVWSPTPAPMDGAAGNGAGGNGAGGRRVVFHPHKVEFRCHAGSIAASLDVVVSPSQEVEIRRLRLVNNGPETVLLDFASHADIALAEAGEWARHPAFARLFVEAEAHRDIDAISFTRRPRSPETPGLVMVQGLVASPDVVRLKAIEVSRRRTRERLGHASDFPRFGSDERHPGKYPLDPAAAFLAEITLPPHGEAVVALVTTVASLHDEALDLARRYGSLASLEWAEQDAGDSVRHDLRTIGLAPDRMQDAELLFSALVDPAGPRRPIDGPAAREDLWALGVSGDLPVLLLELGEEFDGGALRFVLAAHRLWHWRGAAVDLVLLHPGLPGYVEPLRDRIIEIMRDCGSDEYLGQRGGVTLVGSEQCEEQSLRALRKAADAMLRDDGGDIAGQLRERVLGRIPVPLFHATGPTRTAHQHADGGPVEEPLSLMNGYGGFTAHGDYRIELQPGDRTPAPWANVLANPEFGTIVTEAGLGFTFAANSGENRLTPWHNDAQRDPQGEALYLRDEETGDIWSVAPQPAGDGSACHIEHGLGETRWLRNSLGLGQEMRCFVAPDDPVKVVTLRLTESTGVARRVTATFFADWLLGTNAGEPAPLRESRYHPELAALLGRNHWQRDFQDRVAFLAGMDAPHSLTTSRADFLGSPPDWRRPAGLHAWGMGERAENGGADAIAALQFHLDIPAGEMVELTFLLGQVSREDQLADMLNRWRAPGAIGAARTKLGKLWDRRCHALQVKTPDSAFDLMINRWLPYQTVSSRLFARAGFYQASGAYGYRDQLQDVLSLMLPEPALAREQILRAAEHQFEAGDVLHWWHPPSGKGVRTRYSDDLLWLPHAVARYVGATGDAAILDVRIPFLEARELASDEHDRFSAFATGSQASLYEHCLRAFDRAFRLGGRGLPLMGDGDWNDGMNRVGAGGRGESVWLAWFLAATIRDFAAMSEATGRTDFGPRWLPRRDQLIAAVERHGWDGEWYMRAFDDQSRPWGSRTNDECRIDALVQSWAVIAGGNKTRAKQAIASAFDRLVKDGDSLARLLDPPFNRTARDPGYIKAYPPGIRENGGQYSHAAAWLGIACAMLGDGAKAKEVFDRINPIRHSDSREKAATYAIEPYAVAGDISGGDEHLGRGGWSWYTGAAGWAWRLGAEHILGIRQQAGRIAIDPCLPPDWPAYSATLRGDGTIEIAVSRGDAAQCKVDGQSGDALSVAFPGKGRTTRVEITVAPQAPAERSAPADAQA</sequence>
<dbReference type="EMBL" id="RXOL01000001">
    <property type="protein sequence ID" value="RVQ69590.1"/>
    <property type="molecule type" value="Genomic_DNA"/>
</dbReference>
<name>A0A437H1T7_9SPHN</name>
<dbReference type="Pfam" id="PF06165">
    <property type="entry name" value="GH94_b-supersand"/>
    <property type="match status" value="2"/>
</dbReference>
<dbReference type="InterPro" id="IPR012341">
    <property type="entry name" value="6hp_glycosidase-like_sf"/>
</dbReference>
<evidence type="ECO:0000256" key="1">
    <source>
        <dbReference type="ARBA" id="ARBA00022676"/>
    </source>
</evidence>
<dbReference type="Gene3D" id="2.70.98.40">
    <property type="entry name" value="Glycoside hydrolase, family 65, N-terminal domain"/>
    <property type="match status" value="2"/>
</dbReference>
<dbReference type="Proteomes" id="UP000283003">
    <property type="component" value="Unassembled WGS sequence"/>
</dbReference>
<dbReference type="Gene3D" id="1.50.10.10">
    <property type="match status" value="1"/>
</dbReference>
<dbReference type="InterPro" id="IPR037018">
    <property type="entry name" value="GH65_N"/>
</dbReference>
<protein>
    <submittedName>
        <fullName evidence="7">Cellobiose phosphorylase</fullName>
    </submittedName>
</protein>
<dbReference type="Pfam" id="PF10091">
    <property type="entry name" value="Glycoamylase"/>
    <property type="match status" value="1"/>
</dbReference>
<evidence type="ECO:0000259" key="6">
    <source>
        <dbReference type="Pfam" id="PF17167"/>
    </source>
</evidence>
<feature type="domain" description="Glycosyl hydrolase 94 supersandwich" evidence="4">
    <location>
        <begin position="1452"/>
        <end position="1723"/>
    </location>
</feature>
<dbReference type="OrthoDB" id="9769991at2"/>
<evidence type="ECO:0000256" key="2">
    <source>
        <dbReference type="ARBA" id="ARBA00022679"/>
    </source>
</evidence>
<keyword evidence="2" id="KW-0808">Transferase</keyword>
<dbReference type="InterPro" id="IPR052047">
    <property type="entry name" value="GH94_Enzymes"/>
</dbReference>
<dbReference type="Pfam" id="PF17167">
    <property type="entry name" value="Glyco_hydro_94"/>
    <property type="match status" value="1"/>
</dbReference>
<comment type="caution">
    <text evidence="7">The sequence shown here is derived from an EMBL/GenBank/DDBJ whole genome shotgun (WGS) entry which is preliminary data.</text>
</comment>
<keyword evidence="3" id="KW-1133">Transmembrane helix</keyword>
<proteinExistence type="predicted"/>
<organism evidence="7 8">
    <name type="scientific">Croceicoccus ponticola</name>
    <dbReference type="NCBI Taxonomy" id="2217664"/>
    <lineage>
        <taxon>Bacteria</taxon>
        <taxon>Pseudomonadati</taxon>
        <taxon>Pseudomonadota</taxon>
        <taxon>Alphaproteobacteria</taxon>
        <taxon>Sphingomonadales</taxon>
        <taxon>Erythrobacteraceae</taxon>
        <taxon>Croceicoccus</taxon>
    </lineage>
</organism>
<dbReference type="GO" id="GO:0005975">
    <property type="term" value="P:carbohydrate metabolic process"/>
    <property type="evidence" value="ECO:0007669"/>
    <property type="project" value="InterPro"/>
</dbReference>
<feature type="domain" description="Glycosyl hydrolase 94 catalytic" evidence="6">
    <location>
        <begin position="2231"/>
        <end position="2652"/>
    </location>
</feature>
<keyword evidence="1" id="KW-0328">Glycosyltransferase</keyword>
<dbReference type="InterPro" id="IPR011013">
    <property type="entry name" value="Gal_mutarotase_sf_dom"/>
</dbReference>
<dbReference type="CDD" id="cd11756">
    <property type="entry name" value="GH94N_ChvB_NdvB_1_like"/>
    <property type="match status" value="1"/>
</dbReference>
<dbReference type="InterPro" id="IPR008928">
    <property type="entry name" value="6-hairpin_glycosidase_sf"/>
</dbReference>
<reference evidence="7 8" key="1">
    <citation type="submission" date="2018-12" db="EMBL/GenBank/DDBJ databases">
        <title>Croceicoccus ponticola sp. nov., a lipolytic bacterium isolated from seawater.</title>
        <authorList>
            <person name="Yoon J.-H."/>
        </authorList>
    </citation>
    <scope>NUCLEOTIDE SEQUENCE [LARGE SCALE GENOMIC DNA]</scope>
    <source>
        <strain evidence="7 8">GM-16</strain>
    </source>
</reference>
<evidence type="ECO:0000313" key="7">
    <source>
        <dbReference type="EMBL" id="RVQ69590.1"/>
    </source>
</evidence>
<dbReference type="InterPro" id="IPR033432">
    <property type="entry name" value="GH94_catalytic"/>
</dbReference>